<dbReference type="AlphaFoldDB" id="A0AAP0R6H4"/>
<dbReference type="Proteomes" id="UP001415857">
    <property type="component" value="Unassembled WGS sequence"/>
</dbReference>
<protein>
    <submittedName>
        <fullName evidence="1">Uncharacterized protein</fullName>
    </submittedName>
</protein>
<reference evidence="1 2" key="1">
    <citation type="journal article" date="2024" name="Plant J.">
        <title>Genome sequences and population genomics reveal climatic adaptation and genomic divergence between two closely related sweetgum species.</title>
        <authorList>
            <person name="Xu W.Q."/>
            <person name="Ren C.Q."/>
            <person name="Zhang X.Y."/>
            <person name="Comes H.P."/>
            <person name="Liu X.H."/>
            <person name="Li Y.G."/>
            <person name="Kettle C.J."/>
            <person name="Jalonen R."/>
            <person name="Gaisberger H."/>
            <person name="Ma Y.Z."/>
            <person name="Qiu Y.X."/>
        </authorList>
    </citation>
    <scope>NUCLEOTIDE SEQUENCE [LARGE SCALE GENOMIC DNA]</scope>
    <source>
        <strain evidence="1">Hangzhou</strain>
    </source>
</reference>
<comment type="caution">
    <text evidence="1">The sequence shown here is derived from an EMBL/GenBank/DDBJ whole genome shotgun (WGS) entry which is preliminary data.</text>
</comment>
<organism evidence="1 2">
    <name type="scientific">Liquidambar formosana</name>
    <name type="common">Formosan gum</name>
    <dbReference type="NCBI Taxonomy" id="63359"/>
    <lineage>
        <taxon>Eukaryota</taxon>
        <taxon>Viridiplantae</taxon>
        <taxon>Streptophyta</taxon>
        <taxon>Embryophyta</taxon>
        <taxon>Tracheophyta</taxon>
        <taxon>Spermatophyta</taxon>
        <taxon>Magnoliopsida</taxon>
        <taxon>eudicotyledons</taxon>
        <taxon>Gunneridae</taxon>
        <taxon>Pentapetalae</taxon>
        <taxon>Saxifragales</taxon>
        <taxon>Altingiaceae</taxon>
        <taxon>Liquidambar</taxon>
    </lineage>
</organism>
<name>A0AAP0R6H4_LIQFO</name>
<evidence type="ECO:0000313" key="2">
    <source>
        <dbReference type="Proteomes" id="UP001415857"/>
    </source>
</evidence>
<evidence type="ECO:0000313" key="1">
    <source>
        <dbReference type="EMBL" id="KAK9267406.1"/>
    </source>
</evidence>
<sequence>MNWTQVKKSESGNSMGVTGGKWCVLVDGFHNMTTPSSELVKQSKPLQEPNTSVTYGVFLSMGSITKRLRPKLDKQLDDKQIKPLQKPQTLTPSSVLFNGGRKRGRTRGDSNFKLKQIHQSTLKMSSSDGIVVGDEVDVESTVDEVDELWDDDYSSDDDKYVLPPPIEFPTEEVKQAKKVLRQCLRLDYG</sequence>
<dbReference type="EMBL" id="JBBPBK010000016">
    <property type="protein sequence ID" value="KAK9267406.1"/>
    <property type="molecule type" value="Genomic_DNA"/>
</dbReference>
<accession>A0AAP0R6H4</accession>
<keyword evidence="2" id="KW-1185">Reference proteome</keyword>
<gene>
    <name evidence="1" type="ORF">L1049_009831</name>
</gene>
<proteinExistence type="predicted"/>